<dbReference type="EMBL" id="NBAG03000299">
    <property type="protein sequence ID" value="PNI44266.1"/>
    <property type="molecule type" value="Genomic_DNA"/>
</dbReference>
<dbReference type="GO" id="GO:0120293">
    <property type="term" value="C:dynein axonemal particle"/>
    <property type="evidence" value="ECO:0007669"/>
    <property type="project" value="UniProtKB-SubCell"/>
</dbReference>
<evidence type="ECO:0000313" key="8">
    <source>
        <dbReference type="Proteomes" id="UP000236370"/>
    </source>
</evidence>
<comment type="subcellular location">
    <subcellularLocation>
        <location evidence="3">Dynein axonemal particle</location>
    </subcellularLocation>
</comment>
<feature type="region of interest" description="Disordered" evidence="6">
    <location>
        <begin position="1"/>
        <end position="47"/>
    </location>
</feature>
<feature type="compositionally biased region" description="Polar residues" evidence="6">
    <location>
        <begin position="121"/>
        <end position="130"/>
    </location>
</feature>
<keyword evidence="1" id="KW-0963">Cytoplasm</keyword>
<dbReference type="InterPro" id="IPR031531">
    <property type="entry name" value="DNAAF8"/>
</dbReference>
<accession>A0A2J8LAG4</accession>
<evidence type="ECO:0000256" key="5">
    <source>
        <dbReference type="ARBA" id="ARBA00030565"/>
    </source>
</evidence>
<evidence type="ECO:0000313" key="7">
    <source>
        <dbReference type="EMBL" id="PNI44266.1"/>
    </source>
</evidence>
<organism evidence="7 8">
    <name type="scientific">Pan troglodytes</name>
    <name type="common">Chimpanzee</name>
    <dbReference type="NCBI Taxonomy" id="9598"/>
    <lineage>
        <taxon>Eukaryota</taxon>
        <taxon>Metazoa</taxon>
        <taxon>Chordata</taxon>
        <taxon>Craniata</taxon>
        <taxon>Vertebrata</taxon>
        <taxon>Euteleostomi</taxon>
        <taxon>Mammalia</taxon>
        <taxon>Eutheria</taxon>
        <taxon>Euarchontoglires</taxon>
        <taxon>Primates</taxon>
        <taxon>Haplorrhini</taxon>
        <taxon>Catarrhini</taxon>
        <taxon>Hominidae</taxon>
        <taxon>Pan</taxon>
    </lineage>
</organism>
<feature type="non-terminal residue" evidence="7">
    <location>
        <position position="1"/>
    </location>
</feature>
<proteinExistence type="predicted"/>
<protein>
    <recommendedName>
        <fullName evidence="4">Dynein axonemal assembly factor 8</fullName>
    </recommendedName>
    <alternativeName>
        <fullName evidence="5">Dynein axonemal-associated protein 1</fullName>
    </alternativeName>
</protein>
<dbReference type="PANTHER" id="PTHR35977:SF1">
    <property type="entry name" value="DYNEIN AXONEMAL ASSEMBLY FACTOR 8"/>
    <property type="match status" value="1"/>
</dbReference>
<dbReference type="AlphaFoldDB" id="A0A2J8LAG4"/>
<evidence type="ECO:0000256" key="6">
    <source>
        <dbReference type="SAM" id="MobiDB-lite"/>
    </source>
</evidence>
<comment type="caution">
    <text evidence="7">The sequence shown here is derived from an EMBL/GenBank/DDBJ whole genome shotgun (WGS) entry which is preliminary data.</text>
</comment>
<reference evidence="7 8" key="1">
    <citation type="submission" date="2017-12" db="EMBL/GenBank/DDBJ databases">
        <title>High-resolution comparative analysis of great ape genomes.</title>
        <authorList>
            <person name="Pollen A."/>
            <person name="Hastie A."/>
            <person name="Hormozdiari F."/>
            <person name="Dougherty M."/>
            <person name="Liu R."/>
            <person name="Chaisson M."/>
            <person name="Hoppe E."/>
            <person name="Hill C."/>
            <person name="Pang A."/>
            <person name="Hillier L."/>
            <person name="Baker C."/>
            <person name="Armstrong J."/>
            <person name="Shendure J."/>
            <person name="Paten B."/>
            <person name="Wilson R."/>
            <person name="Chao H."/>
            <person name="Schneider V."/>
            <person name="Ventura M."/>
            <person name="Kronenberg Z."/>
            <person name="Murali S."/>
            <person name="Gordon D."/>
            <person name="Cantsilieris S."/>
            <person name="Munson K."/>
            <person name="Nelson B."/>
            <person name="Raja A."/>
            <person name="Underwood J."/>
            <person name="Diekhans M."/>
            <person name="Fiddes I."/>
            <person name="Haussler D."/>
            <person name="Eichler E."/>
        </authorList>
    </citation>
    <scope>NUCLEOTIDE SEQUENCE [LARGE SCALE GENOMIC DNA]</scope>
    <source>
        <strain evidence="7">Yerkes chimp pedigree #C0471</strain>
    </source>
</reference>
<evidence type="ECO:0000256" key="3">
    <source>
        <dbReference type="ARBA" id="ARBA00024190"/>
    </source>
</evidence>
<feature type="region of interest" description="Disordered" evidence="6">
    <location>
        <begin position="104"/>
        <end position="136"/>
    </location>
</feature>
<gene>
    <name evidence="7" type="ORF">CK820_G0031270</name>
</gene>
<dbReference type="GO" id="GO:0070840">
    <property type="term" value="F:dynein complex binding"/>
    <property type="evidence" value="ECO:0007669"/>
    <property type="project" value="InterPro"/>
</dbReference>
<name>A0A2J8LAG4_PANTR</name>
<evidence type="ECO:0000256" key="4">
    <source>
        <dbReference type="ARBA" id="ARBA00024428"/>
    </source>
</evidence>
<feature type="compositionally biased region" description="Basic residues" evidence="6">
    <location>
        <begin position="104"/>
        <end position="116"/>
    </location>
</feature>
<dbReference type="Proteomes" id="UP000236370">
    <property type="component" value="Unassembled WGS sequence"/>
</dbReference>
<sequence length="136" mass="14620">DILQKVTRDACGPTSSDQSGVKEAPCHAAESAPRSKMPLVEPPEGPPVLSLQQLEAWDLDDILQSLAGQEDNQGNRAPGTVWWAADRHQVQGLTLNTGAHVNPHKQHLPGPLRHRGLQAGHRQSCSSHMSSLLAPP</sequence>
<evidence type="ECO:0000256" key="2">
    <source>
        <dbReference type="ARBA" id="ARBA00024177"/>
    </source>
</evidence>
<evidence type="ECO:0000256" key="1">
    <source>
        <dbReference type="ARBA" id="ARBA00022490"/>
    </source>
</evidence>
<dbReference type="PANTHER" id="PTHR35977">
    <property type="entry name" value="CHROMOSOME 16 OPEN READING FRAME 71"/>
    <property type="match status" value="1"/>
</dbReference>
<comment type="function">
    <text evidence="2">In cyliated cells, dynein axonemal particle-specific protein required for deployment of ODA to the axoneme. Interacts with outer dynein arm (ODA) subunits.</text>
</comment>
<dbReference type="Pfam" id="PF15773">
    <property type="entry name" value="DAAP1"/>
    <property type="match status" value="1"/>
</dbReference>